<organism evidence="2 3">
    <name type="scientific">Stegodyphus mimosarum</name>
    <name type="common">African social velvet spider</name>
    <dbReference type="NCBI Taxonomy" id="407821"/>
    <lineage>
        <taxon>Eukaryota</taxon>
        <taxon>Metazoa</taxon>
        <taxon>Ecdysozoa</taxon>
        <taxon>Arthropoda</taxon>
        <taxon>Chelicerata</taxon>
        <taxon>Arachnida</taxon>
        <taxon>Araneae</taxon>
        <taxon>Araneomorphae</taxon>
        <taxon>Entelegynae</taxon>
        <taxon>Eresoidea</taxon>
        <taxon>Eresidae</taxon>
        <taxon>Stegodyphus</taxon>
    </lineage>
</organism>
<keyword evidence="3" id="KW-1185">Reference proteome</keyword>
<sequence length="50" mass="5697">KSHRSRVALISFVTGFSFLTIHSFITFYAGRPLNTLRTRRPRGSRGSDDL</sequence>
<keyword evidence="1" id="KW-0472">Membrane</keyword>
<dbReference type="EMBL" id="KK113942">
    <property type="protein sequence ID" value="KFM61411.1"/>
    <property type="molecule type" value="Genomic_DNA"/>
</dbReference>
<keyword evidence="1" id="KW-1133">Transmembrane helix</keyword>
<proteinExistence type="predicted"/>
<name>A0A087T8H2_STEMI</name>
<accession>A0A087T8H2</accession>
<dbReference type="AlphaFoldDB" id="A0A087T8H2"/>
<keyword evidence="1" id="KW-0812">Transmembrane</keyword>
<reference evidence="2 3" key="1">
    <citation type="submission" date="2013-11" db="EMBL/GenBank/DDBJ databases">
        <title>Genome sequencing of Stegodyphus mimosarum.</title>
        <authorList>
            <person name="Bechsgaard J."/>
        </authorList>
    </citation>
    <scope>NUCLEOTIDE SEQUENCE [LARGE SCALE GENOMIC DNA]</scope>
</reference>
<evidence type="ECO:0000313" key="3">
    <source>
        <dbReference type="Proteomes" id="UP000054359"/>
    </source>
</evidence>
<evidence type="ECO:0000256" key="1">
    <source>
        <dbReference type="SAM" id="Phobius"/>
    </source>
</evidence>
<evidence type="ECO:0000313" key="2">
    <source>
        <dbReference type="EMBL" id="KFM61411.1"/>
    </source>
</evidence>
<feature type="transmembrane region" description="Helical" evidence="1">
    <location>
        <begin position="7"/>
        <end position="29"/>
    </location>
</feature>
<protein>
    <submittedName>
        <fullName evidence="2">Uncharacterized protein</fullName>
    </submittedName>
</protein>
<dbReference type="Proteomes" id="UP000054359">
    <property type="component" value="Unassembled WGS sequence"/>
</dbReference>
<feature type="non-terminal residue" evidence="2">
    <location>
        <position position="1"/>
    </location>
</feature>
<feature type="non-terminal residue" evidence="2">
    <location>
        <position position="50"/>
    </location>
</feature>
<gene>
    <name evidence="2" type="ORF">X975_00436</name>
</gene>